<dbReference type="GO" id="GO:0005886">
    <property type="term" value="C:plasma membrane"/>
    <property type="evidence" value="ECO:0007669"/>
    <property type="project" value="UniProtKB-SubCell"/>
</dbReference>
<dbReference type="Pfam" id="PF10035">
    <property type="entry name" value="DUF2179"/>
    <property type="match status" value="1"/>
</dbReference>
<evidence type="ECO:0000313" key="10">
    <source>
        <dbReference type="Proteomes" id="UP000003195"/>
    </source>
</evidence>
<proteinExistence type="predicted"/>
<protein>
    <recommendedName>
        <fullName evidence="8">DUF2179 domain-containing protein</fullName>
    </recommendedName>
</protein>
<dbReference type="Proteomes" id="UP000003195">
    <property type="component" value="Unassembled WGS sequence"/>
</dbReference>
<dbReference type="EMBL" id="AECS01000036">
    <property type="protein sequence ID" value="EFQ04343.1"/>
    <property type="molecule type" value="Genomic_DNA"/>
</dbReference>
<keyword evidence="5 7" id="KW-0472">Membrane</keyword>
<keyword evidence="10" id="KW-1185">Reference proteome</keyword>
<dbReference type="eggNOG" id="COG1284">
    <property type="taxonomic scope" value="Bacteria"/>
</dbReference>
<dbReference type="OrthoDB" id="9779786at2"/>
<gene>
    <name evidence="9" type="ORF">HMPREF9429_00947</name>
</gene>
<feature type="transmembrane region" description="Helical" evidence="7">
    <location>
        <begin position="180"/>
        <end position="198"/>
    </location>
</feature>
<evidence type="ECO:0000256" key="7">
    <source>
        <dbReference type="SAM" id="Phobius"/>
    </source>
</evidence>
<dbReference type="PANTHER" id="PTHR33545:SF5">
    <property type="entry name" value="UPF0750 MEMBRANE PROTEIN YITT"/>
    <property type="match status" value="1"/>
</dbReference>
<reference evidence="9 10" key="1">
    <citation type="submission" date="2010-08" db="EMBL/GenBank/DDBJ databases">
        <authorList>
            <person name="Weinstock G."/>
            <person name="Sodergren E."/>
            <person name="Clifton S."/>
            <person name="Fulton L."/>
            <person name="Fulton B."/>
            <person name="Courtney L."/>
            <person name="Fronick C."/>
            <person name="Harrison M."/>
            <person name="Strong C."/>
            <person name="Farmer C."/>
            <person name="Delahaunty K."/>
            <person name="Markovic C."/>
            <person name="Hall O."/>
            <person name="Minx P."/>
            <person name="Tomlinson C."/>
            <person name="Mitreva M."/>
            <person name="Hou S."/>
            <person name="Chen J."/>
            <person name="Wollam A."/>
            <person name="Pepin K.H."/>
            <person name="Johnson M."/>
            <person name="Bhonagiri V."/>
            <person name="Zhang X."/>
            <person name="Suruliraj S."/>
            <person name="Warren W."/>
            <person name="Chinwalla A."/>
            <person name="Mardis E.R."/>
            <person name="Wilson R.K."/>
        </authorList>
    </citation>
    <scope>NUCLEOTIDE SEQUENCE [LARGE SCALE GENOMIC DNA]</scope>
    <source>
        <strain evidence="9 10">F0359</strain>
    </source>
</reference>
<dbReference type="AlphaFoldDB" id="E2ZBW5"/>
<feature type="transmembrane region" description="Helical" evidence="7">
    <location>
        <begin position="12"/>
        <end position="35"/>
    </location>
</feature>
<feature type="region of interest" description="Disordered" evidence="6">
    <location>
        <begin position="290"/>
        <end position="311"/>
    </location>
</feature>
<evidence type="ECO:0000256" key="4">
    <source>
        <dbReference type="ARBA" id="ARBA00022989"/>
    </source>
</evidence>
<feature type="domain" description="DUF2179" evidence="8">
    <location>
        <begin position="226"/>
        <end position="280"/>
    </location>
</feature>
<name>E2ZBW5_9FIRM</name>
<feature type="transmembrane region" description="Helical" evidence="7">
    <location>
        <begin position="155"/>
        <end position="174"/>
    </location>
</feature>
<keyword evidence="2" id="KW-1003">Cell membrane</keyword>
<evidence type="ECO:0000256" key="6">
    <source>
        <dbReference type="SAM" id="MobiDB-lite"/>
    </source>
</evidence>
<evidence type="ECO:0000256" key="5">
    <source>
        <dbReference type="ARBA" id="ARBA00023136"/>
    </source>
</evidence>
<accession>E2ZBW5</accession>
<dbReference type="PANTHER" id="PTHR33545">
    <property type="entry name" value="UPF0750 MEMBRANE PROTEIN YITT-RELATED"/>
    <property type="match status" value="1"/>
</dbReference>
<dbReference type="InterPro" id="IPR051461">
    <property type="entry name" value="UPF0750_membrane"/>
</dbReference>
<feature type="transmembrane region" description="Helical" evidence="7">
    <location>
        <begin position="82"/>
        <end position="103"/>
    </location>
</feature>
<evidence type="ECO:0000259" key="8">
    <source>
        <dbReference type="Pfam" id="PF10035"/>
    </source>
</evidence>
<comment type="subcellular location">
    <subcellularLocation>
        <location evidence="1">Cell membrane</location>
        <topology evidence="1">Multi-pass membrane protein</topology>
    </subcellularLocation>
</comment>
<evidence type="ECO:0000256" key="2">
    <source>
        <dbReference type="ARBA" id="ARBA00022475"/>
    </source>
</evidence>
<dbReference type="InterPro" id="IPR003740">
    <property type="entry name" value="YitT"/>
</dbReference>
<sequence length="311" mass="33890">MRQQEKLTTRQMLIPYIANFIGSVIAAIGINGFFIPQHLLSSGIGGVAIMVYYATGLPVGTGNFIMNIPVLIACYRFMGRRYTILAIIGTIMYSALIDATSFFADFNLIHDPMTAAIMGGILNGIGMGIIYRYNGNTGGLDVIGAIAKKFYNLEMGNVVMGLNTFVLMGAAYMFNLELAVLTFISSYVSAFVTNKVVVGLNQRKAITIVTVRPEQMAGVIMRYIGHGVTFLNGKGAYTLQDKQIIYTVIKLTEVSKIKEIVNKVDPYAFMTINDVSDVLGSGFSKPSPKLYVPPGGAPNMPRTKRTIPPDY</sequence>
<dbReference type="Pfam" id="PF02588">
    <property type="entry name" value="YitT_membrane"/>
    <property type="match status" value="1"/>
</dbReference>
<evidence type="ECO:0000256" key="1">
    <source>
        <dbReference type="ARBA" id="ARBA00004651"/>
    </source>
</evidence>
<organism evidence="9 10">
    <name type="scientific">Megasphaera micronuciformis F0359</name>
    <dbReference type="NCBI Taxonomy" id="706434"/>
    <lineage>
        <taxon>Bacteria</taxon>
        <taxon>Bacillati</taxon>
        <taxon>Bacillota</taxon>
        <taxon>Negativicutes</taxon>
        <taxon>Veillonellales</taxon>
        <taxon>Veillonellaceae</taxon>
        <taxon>Megasphaera</taxon>
    </lineage>
</organism>
<dbReference type="Gene3D" id="3.30.70.120">
    <property type="match status" value="1"/>
</dbReference>
<dbReference type="CDD" id="cd16380">
    <property type="entry name" value="YitT_C"/>
    <property type="match status" value="1"/>
</dbReference>
<comment type="caution">
    <text evidence="9">The sequence shown here is derived from an EMBL/GenBank/DDBJ whole genome shotgun (WGS) entry which is preliminary data.</text>
</comment>
<dbReference type="InterPro" id="IPR019264">
    <property type="entry name" value="DUF2179"/>
</dbReference>
<dbReference type="PIRSF" id="PIRSF006483">
    <property type="entry name" value="Membrane_protein_YitT"/>
    <property type="match status" value="1"/>
</dbReference>
<dbReference type="HOGENOM" id="CLU_063199_1_1_9"/>
<feature type="transmembrane region" description="Helical" evidence="7">
    <location>
        <begin position="47"/>
        <end position="75"/>
    </location>
</feature>
<evidence type="ECO:0000256" key="3">
    <source>
        <dbReference type="ARBA" id="ARBA00022692"/>
    </source>
</evidence>
<dbReference type="STRING" id="706434.HMPREF9429_00947"/>
<keyword evidence="4 7" id="KW-1133">Transmembrane helix</keyword>
<dbReference type="RefSeq" id="WP_006941988.1">
    <property type="nucleotide sequence ID" value="NZ_GL538208.1"/>
</dbReference>
<feature type="transmembrane region" description="Helical" evidence="7">
    <location>
        <begin position="115"/>
        <end position="134"/>
    </location>
</feature>
<dbReference type="InterPro" id="IPR015867">
    <property type="entry name" value="N-reg_PII/ATP_PRibTrfase_C"/>
</dbReference>
<keyword evidence="3 7" id="KW-0812">Transmembrane</keyword>
<evidence type="ECO:0000313" key="9">
    <source>
        <dbReference type="EMBL" id="EFQ04343.1"/>
    </source>
</evidence>